<evidence type="ECO:0000313" key="3">
    <source>
        <dbReference type="Proteomes" id="UP000030748"/>
    </source>
</evidence>
<dbReference type="AlphaFoldDB" id="A0A022RL28"/>
<proteinExistence type="predicted"/>
<evidence type="ECO:0000313" key="2">
    <source>
        <dbReference type="EMBL" id="EYU40906.1"/>
    </source>
</evidence>
<keyword evidence="1" id="KW-1133">Transmembrane helix</keyword>
<name>A0A022RL28_ERYGU</name>
<protein>
    <submittedName>
        <fullName evidence="2">Uncharacterized protein</fullName>
    </submittedName>
</protein>
<keyword evidence="1" id="KW-0812">Transmembrane</keyword>
<keyword evidence="3" id="KW-1185">Reference proteome</keyword>
<evidence type="ECO:0000256" key="1">
    <source>
        <dbReference type="SAM" id="Phobius"/>
    </source>
</evidence>
<accession>A0A022RL28</accession>
<feature type="transmembrane region" description="Helical" evidence="1">
    <location>
        <begin position="50"/>
        <end position="72"/>
    </location>
</feature>
<reference evidence="2 3" key="1">
    <citation type="journal article" date="2013" name="Proc. Natl. Acad. Sci. U.S.A.">
        <title>Fine-scale variation in meiotic recombination in Mimulus inferred from population shotgun sequencing.</title>
        <authorList>
            <person name="Hellsten U."/>
            <person name="Wright K.M."/>
            <person name="Jenkins J."/>
            <person name="Shu S."/>
            <person name="Yuan Y."/>
            <person name="Wessler S.R."/>
            <person name="Schmutz J."/>
            <person name="Willis J.H."/>
            <person name="Rokhsar D.S."/>
        </authorList>
    </citation>
    <scope>NUCLEOTIDE SEQUENCE [LARGE SCALE GENOMIC DNA]</scope>
    <source>
        <strain evidence="3">cv. DUN x IM62</strain>
    </source>
</reference>
<feature type="transmembrane region" description="Helical" evidence="1">
    <location>
        <begin position="20"/>
        <end position="44"/>
    </location>
</feature>
<dbReference type="EMBL" id="KI630371">
    <property type="protein sequence ID" value="EYU40906.1"/>
    <property type="molecule type" value="Genomic_DNA"/>
</dbReference>
<sequence length="75" mass="8430">MGEEILRKAVSVPGCISQFVILFLYMLIFLGALCTVLCLSFVIAVNYLSFVIVLNYLCLVLFYLQVLSNLFISTL</sequence>
<dbReference type="Proteomes" id="UP000030748">
    <property type="component" value="Unassembled WGS sequence"/>
</dbReference>
<keyword evidence="1" id="KW-0472">Membrane</keyword>
<organism evidence="2 3">
    <name type="scientific">Erythranthe guttata</name>
    <name type="common">Yellow monkey flower</name>
    <name type="synonym">Mimulus guttatus</name>
    <dbReference type="NCBI Taxonomy" id="4155"/>
    <lineage>
        <taxon>Eukaryota</taxon>
        <taxon>Viridiplantae</taxon>
        <taxon>Streptophyta</taxon>
        <taxon>Embryophyta</taxon>
        <taxon>Tracheophyta</taxon>
        <taxon>Spermatophyta</taxon>
        <taxon>Magnoliopsida</taxon>
        <taxon>eudicotyledons</taxon>
        <taxon>Gunneridae</taxon>
        <taxon>Pentapetalae</taxon>
        <taxon>asterids</taxon>
        <taxon>lamiids</taxon>
        <taxon>Lamiales</taxon>
        <taxon>Phrymaceae</taxon>
        <taxon>Erythranthe</taxon>
    </lineage>
</organism>
<gene>
    <name evidence="2" type="ORF">MIMGU_mgv1a017430mg</name>
</gene>